<dbReference type="Pfam" id="PF00079">
    <property type="entry name" value="Serpin"/>
    <property type="match status" value="1"/>
</dbReference>
<dbReference type="SMART" id="SM00093">
    <property type="entry name" value="SERPIN"/>
    <property type="match status" value="1"/>
</dbReference>
<dbReference type="EMBL" id="BLXT01005778">
    <property type="protein sequence ID" value="GFO25926.1"/>
    <property type="molecule type" value="Genomic_DNA"/>
</dbReference>
<reference evidence="4 5" key="1">
    <citation type="journal article" date="2021" name="Elife">
        <title>Chloroplast acquisition without the gene transfer in kleptoplastic sea slugs, Plakobranchus ocellatus.</title>
        <authorList>
            <person name="Maeda T."/>
            <person name="Takahashi S."/>
            <person name="Yoshida T."/>
            <person name="Shimamura S."/>
            <person name="Takaki Y."/>
            <person name="Nagai Y."/>
            <person name="Toyoda A."/>
            <person name="Suzuki Y."/>
            <person name="Arimoto A."/>
            <person name="Ishii H."/>
            <person name="Satoh N."/>
            <person name="Nishiyama T."/>
            <person name="Hasebe M."/>
            <person name="Maruyama T."/>
            <person name="Minagawa J."/>
            <person name="Obokata J."/>
            <person name="Shigenobu S."/>
        </authorList>
    </citation>
    <scope>NUCLEOTIDE SEQUENCE [LARGE SCALE GENOMIC DNA]</scope>
</reference>
<sequence>MDQCCPVVCCNSAPHRHLPISSVKGFMYTLVSKPFISKVVYMDSTIVATKDKPRLIRENDLRPLLSCPRISAAVAMTHLGAKEATAEGIASALCWQKNEDSRTHEQFKAYLTLLKTPNANFSLSTANRIYMQQNFKILDDFKKNTQTLYLAEPVNADFAGNAEAERSKINTWVAEETRDKIKDLIAEGVLDSLTRMVIVNAIYFKGNWDVQFDANLTQPLPFKLAPGQTKPVPMMMAKEKYAVCESKDLKCRAIEIPYKNKDLSMVVILPSTDFGLQDLIKELCQEKLERLLNQLGHPMGEVELTLPKFEVTSSHSLREPLSALGMSDAFSMEKADFSSITGSQDLYISAAIHKAFIKVNEEGTEAAAATAVAFALRCAPIRNMPFIADHPFLYLIKDNRSQRLILFMGAIVNPTS</sequence>
<dbReference type="GO" id="GO:0004867">
    <property type="term" value="F:serine-type endopeptidase inhibitor activity"/>
    <property type="evidence" value="ECO:0007669"/>
    <property type="project" value="InterPro"/>
</dbReference>
<dbReference type="Gene3D" id="2.30.39.10">
    <property type="entry name" value="Alpha-1-antitrypsin, domain 1"/>
    <property type="match status" value="1"/>
</dbReference>
<name>A0AAV4BZG9_9GAST</name>
<accession>A0AAV4BZG9</accession>
<organism evidence="4 5">
    <name type="scientific">Plakobranchus ocellatus</name>
    <dbReference type="NCBI Taxonomy" id="259542"/>
    <lineage>
        <taxon>Eukaryota</taxon>
        <taxon>Metazoa</taxon>
        <taxon>Spiralia</taxon>
        <taxon>Lophotrochozoa</taxon>
        <taxon>Mollusca</taxon>
        <taxon>Gastropoda</taxon>
        <taxon>Heterobranchia</taxon>
        <taxon>Euthyneura</taxon>
        <taxon>Panpulmonata</taxon>
        <taxon>Sacoglossa</taxon>
        <taxon>Placobranchoidea</taxon>
        <taxon>Plakobranchidae</taxon>
        <taxon>Plakobranchus</taxon>
    </lineage>
</organism>
<feature type="domain" description="Serpin" evidence="3">
    <location>
        <begin position="53"/>
        <end position="414"/>
    </location>
</feature>
<evidence type="ECO:0000259" key="3">
    <source>
        <dbReference type="SMART" id="SM00093"/>
    </source>
</evidence>
<evidence type="ECO:0000256" key="1">
    <source>
        <dbReference type="ARBA" id="ARBA00009500"/>
    </source>
</evidence>
<gene>
    <name evidence="4" type="ORF">PoB_005243100</name>
</gene>
<dbReference type="InterPro" id="IPR042178">
    <property type="entry name" value="Serpin_sf_1"/>
</dbReference>
<dbReference type="CDD" id="cd00172">
    <property type="entry name" value="serpin"/>
    <property type="match status" value="1"/>
</dbReference>
<dbReference type="PANTHER" id="PTHR11461">
    <property type="entry name" value="SERINE PROTEASE INHIBITOR, SERPIN"/>
    <property type="match status" value="1"/>
</dbReference>
<dbReference type="InterPro" id="IPR023795">
    <property type="entry name" value="Serpin_CS"/>
</dbReference>
<dbReference type="InterPro" id="IPR023796">
    <property type="entry name" value="Serpin_dom"/>
</dbReference>
<dbReference type="Proteomes" id="UP000735302">
    <property type="component" value="Unassembled WGS sequence"/>
</dbReference>
<proteinExistence type="inferred from homology"/>
<evidence type="ECO:0000313" key="5">
    <source>
        <dbReference type="Proteomes" id="UP000735302"/>
    </source>
</evidence>
<comment type="similarity">
    <text evidence="1 2">Belongs to the serpin family.</text>
</comment>
<dbReference type="PROSITE" id="PS00284">
    <property type="entry name" value="SERPIN"/>
    <property type="match status" value="1"/>
</dbReference>
<dbReference type="AlphaFoldDB" id="A0AAV4BZG9"/>
<comment type="caution">
    <text evidence="4">The sequence shown here is derived from an EMBL/GenBank/DDBJ whole genome shotgun (WGS) entry which is preliminary data.</text>
</comment>
<evidence type="ECO:0000313" key="4">
    <source>
        <dbReference type="EMBL" id="GFO25926.1"/>
    </source>
</evidence>
<dbReference type="InterPro" id="IPR036186">
    <property type="entry name" value="Serpin_sf"/>
</dbReference>
<dbReference type="SUPFAM" id="SSF56574">
    <property type="entry name" value="Serpins"/>
    <property type="match status" value="1"/>
</dbReference>
<protein>
    <submittedName>
        <fullName evidence="4">Serpin b6</fullName>
    </submittedName>
</protein>
<dbReference type="GO" id="GO:0005615">
    <property type="term" value="C:extracellular space"/>
    <property type="evidence" value="ECO:0007669"/>
    <property type="project" value="InterPro"/>
</dbReference>
<dbReference type="PANTHER" id="PTHR11461:SF211">
    <property type="entry name" value="GH10112P-RELATED"/>
    <property type="match status" value="1"/>
</dbReference>
<keyword evidence="5" id="KW-1185">Reference proteome</keyword>
<dbReference type="InterPro" id="IPR000215">
    <property type="entry name" value="Serpin_fam"/>
</dbReference>
<dbReference type="Gene3D" id="3.30.497.10">
    <property type="entry name" value="Antithrombin, subunit I, domain 2"/>
    <property type="match status" value="1"/>
</dbReference>
<evidence type="ECO:0000256" key="2">
    <source>
        <dbReference type="RuleBase" id="RU000411"/>
    </source>
</evidence>
<dbReference type="InterPro" id="IPR042185">
    <property type="entry name" value="Serpin_sf_2"/>
</dbReference>